<dbReference type="Gene3D" id="3.10.180.20">
    <property type="entry name" value="N-Acetylglucosaminyltransferase I, Domain 2"/>
    <property type="match status" value="1"/>
</dbReference>
<comment type="cofactor">
    <cofactor evidence="16">
        <name>Mn(2+)</name>
        <dbReference type="ChEBI" id="CHEBI:29035"/>
    </cofactor>
    <text evidence="16">The cofactor is mostly bound to the substrate.</text>
</comment>
<organism evidence="17 18">
    <name type="scientific">Papaver atlanticum</name>
    <dbReference type="NCBI Taxonomy" id="357466"/>
    <lineage>
        <taxon>Eukaryota</taxon>
        <taxon>Viridiplantae</taxon>
        <taxon>Streptophyta</taxon>
        <taxon>Embryophyta</taxon>
        <taxon>Tracheophyta</taxon>
        <taxon>Spermatophyta</taxon>
        <taxon>Magnoliopsida</taxon>
        <taxon>Ranunculales</taxon>
        <taxon>Papaveraceae</taxon>
        <taxon>Papaveroideae</taxon>
        <taxon>Papaver</taxon>
    </lineage>
</organism>
<keyword evidence="10 16" id="KW-0333">Golgi apparatus</keyword>
<evidence type="ECO:0000256" key="5">
    <source>
        <dbReference type="ARBA" id="ARBA00022679"/>
    </source>
</evidence>
<reference evidence="17" key="1">
    <citation type="submission" date="2022-04" db="EMBL/GenBank/DDBJ databases">
        <title>A functionally conserved STORR gene fusion in Papaver species that diverged 16.8 million years ago.</title>
        <authorList>
            <person name="Catania T."/>
        </authorList>
    </citation>
    <scope>NUCLEOTIDE SEQUENCE</scope>
    <source>
        <strain evidence="17">S-188037</strain>
    </source>
</reference>
<evidence type="ECO:0000256" key="1">
    <source>
        <dbReference type="ARBA" id="ARBA00004323"/>
    </source>
</evidence>
<gene>
    <name evidence="17" type="ORF">MKW98_004613</name>
</gene>
<evidence type="ECO:0000313" key="17">
    <source>
        <dbReference type="EMBL" id="KAI3916172.1"/>
    </source>
</evidence>
<keyword evidence="5" id="KW-0808">Transferase</keyword>
<comment type="function">
    <text evidence="16">Initiates complex N-linked carbohydrate formation. Essential for the conversion of high-mannose to hybrid and complex N-glycans.</text>
</comment>
<evidence type="ECO:0000256" key="3">
    <source>
        <dbReference type="ARBA" id="ARBA00006492"/>
    </source>
</evidence>
<accession>A0AAD4XJG9</accession>
<evidence type="ECO:0000313" key="18">
    <source>
        <dbReference type="Proteomes" id="UP001202328"/>
    </source>
</evidence>
<keyword evidence="7 16" id="KW-0479">Metal-binding</keyword>
<dbReference type="FunFam" id="3.10.180.20:FF:000002">
    <property type="entry name" value="Alpha-1,3-mannosyl-glycoprotein 2-beta-N-acetylglucosaminyltransferase"/>
    <property type="match status" value="1"/>
</dbReference>
<keyword evidence="11" id="KW-0472">Membrane</keyword>
<evidence type="ECO:0000256" key="13">
    <source>
        <dbReference type="ARBA" id="ARBA00038949"/>
    </source>
</evidence>
<keyword evidence="8 16" id="KW-0735">Signal-anchor</keyword>
<dbReference type="Proteomes" id="UP001202328">
    <property type="component" value="Unassembled WGS sequence"/>
</dbReference>
<evidence type="ECO:0000256" key="12">
    <source>
        <dbReference type="ARBA" id="ARBA00023211"/>
    </source>
</evidence>
<comment type="subcellular location">
    <subcellularLocation>
        <location evidence="1 16">Golgi apparatus membrane</location>
        <topology evidence="1 16">Single-pass type II membrane protein</topology>
    </subcellularLocation>
</comment>
<comment type="pathway">
    <text evidence="2 16">Protein modification; protein glycosylation.</text>
</comment>
<feature type="non-terminal residue" evidence="17">
    <location>
        <position position="129"/>
    </location>
</feature>
<evidence type="ECO:0000256" key="2">
    <source>
        <dbReference type="ARBA" id="ARBA00004922"/>
    </source>
</evidence>
<dbReference type="Pfam" id="PF03071">
    <property type="entry name" value="GNT-I"/>
    <property type="match status" value="1"/>
</dbReference>
<comment type="catalytic activity">
    <reaction evidence="15 16">
        <text>N(4)-(alpha-D-Man-(1-&gt;3)-[alpha-D-Man-(1-&gt;3)-[alpha-D-Man-(1-&gt;6)]-alpha-D-Man-(1-&gt;6)]-beta-D-Man-(1-&gt;4)-beta-D-GlcNAc-(1-&gt;4)-beta-D-GlcNAc)-L-asparaginyl-[protein] (N-glucan mannose isomer 5A1,2) + UDP-N-acetyl-alpha-D-glucosamine = N(4)-{beta-D-GlcNAc-(1-&gt;2)-alpha-D-Man-(1-&gt;3)-[alpha-D-Man-(1-&gt;3)-[alpha-D-Man-(1-&gt;6)]-alpha-D-Man-(1-&gt;6)]-beta-D-Man-(1-&gt;4)-beta-D-GlcNAc-(1-&gt;4)-beta-D-GlcNAc}-L-asparaginyl-[protein] + UDP + H(+)</text>
        <dbReference type="Rhea" id="RHEA:11456"/>
        <dbReference type="Rhea" id="RHEA-COMP:14367"/>
        <dbReference type="Rhea" id="RHEA-COMP:14368"/>
        <dbReference type="ChEBI" id="CHEBI:15378"/>
        <dbReference type="ChEBI" id="CHEBI:57705"/>
        <dbReference type="ChEBI" id="CHEBI:58223"/>
        <dbReference type="ChEBI" id="CHEBI:59087"/>
        <dbReference type="ChEBI" id="CHEBI:60625"/>
        <dbReference type="EC" id="2.4.1.101"/>
    </reaction>
</comment>
<dbReference type="SUPFAM" id="SSF53448">
    <property type="entry name" value="Nucleotide-diphospho-sugar transferases"/>
    <property type="match status" value="1"/>
</dbReference>
<dbReference type="AlphaFoldDB" id="A0AAD4XJG9"/>
<evidence type="ECO:0000256" key="14">
    <source>
        <dbReference type="ARBA" id="ARBA00041712"/>
    </source>
</evidence>
<keyword evidence="18" id="KW-1185">Reference proteome</keyword>
<keyword evidence="12 16" id="KW-0464">Manganese</keyword>
<dbReference type="PANTHER" id="PTHR10468">
    <property type="entry name" value="PROTEIN O-LINKED-MANNOSE BETA-1,2-N-ACETYLGLUCOSAMINYLTRANSFERASE 1/ALPHA-1,3-MANNOSYL-GLYCOPROTEIN 2-BETA-N-ACETYLGLUCOSAMINYLTRANSFERASE"/>
    <property type="match status" value="1"/>
</dbReference>
<comment type="caution">
    <text evidence="17">The sequence shown here is derived from an EMBL/GenBank/DDBJ whole genome shotgun (WGS) entry which is preliminary data.</text>
</comment>
<evidence type="ECO:0000256" key="4">
    <source>
        <dbReference type="ARBA" id="ARBA00022676"/>
    </source>
</evidence>
<dbReference type="GO" id="GO:0003827">
    <property type="term" value="F:alpha-1,3-mannosylglycoprotein 2-beta-N-acetylglucosaminyltransferase activity"/>
    <property type="evidence" value="ECO:0007669"/>
    <property type="project" value="UniProtKB-UniRule"/>
</dbReference>
<evidence type="ECO:0000256" key="16">
    <source>
        <dbReference type="RuleBase" id="RU368119"/>
    </source>
</evidence>
<dbReference type="GO" id="GO:0030145">
    <property type="term" value="F:manganese ion binding"/>
    <property type="evidence" value="ECO:0007669"/>
    <property type="project" value="UniProtKB-UniRule"/>
</dbReference>
<dbReference type="InterPro" id="IPR052261">
    <property type="entry name" value="Glycosyltransferase_13"/>
</dbReference>
<keyword evidence="4 16" id="KW-0328">Glycosyltransferase</keyword>
<dbReference type="InterPro" id="IPR029044">
    <property type="entry name" value="Nucleotide-diphossugar_trans"/>
</dbReference>
<proteinExistence type="inferred from homology"/>
<dbReference type="EC" id="2.4.1.101" evidence="13 16"/>
<name>A0AAD4XJG9_9MAGN</name>
<keyword evidence="9" id="KW-1133">Transmembrane helix</keyword>
<dbReference type="InterPro" id="IPR004139">
    <property type="entry name" value="Glyco_trans_13"/>
</dbReference>
<dbReference type="PANTHER" id="PTHR10468:SF0">
    <property type="entry name" value="ALPHA-1,3-MANNOSYL-GLYCOPROTEIN 2-BETA-N-ACETYLGLUCOSAMINYLTRANSFERASE"/>
    <property type="match status" value="1"/>
</dbReference>
<comment type="similarity">
    <text evidence="3 16">Belongs to the glycosyltransferase 13 family.</text>
</comment>
<dbReference type="GO" id="GO:0000139">
    <property type="term" value="C:Golgi membrane"/>
    <property type="evidence" value="ECO:0007669"/>
    <property type="project" value="UniProtKB-SubCell"/>
</dbReference>
<evidence type="ECO:0000256" key="7">
    <source>
        <dbReference type="ARBA" id="ARBA00022723"/>
    </source>
</evidence>
<evidence type="ECO:0000256" key="6">
    <source>
        <dbReference type="ARBA" id="ARBA00022692"/>
    </source>
</evidence>
<evidence type="ECO:0000256" key="15">
    <source>
        <dbReference type="ARBA" id="ARBA00049421"/>
    </source>
</evidence>
<keyword evidence="6" id="KW-0812">Transmembrane</keyword>
<evidence type="ECO:0000256" key="10">
    <source>
        <dbReference type="ARBA" id="ARBA00023034"/>
    </source>
</evidence>
<evidence type="ECO:0000256" key="9">
    <source>
        <dbReference type="ARBA" id="ARBA00022989"/>
    </source>
</evidence>
<protein>
    <recommendedName>
        <fullName evidence="13 16">Alpha-1,3-mannosyl-glycoprotein 2-beta-N-acetylglucosaminyltransferase</fullName>
        <shortName evidence="16">GNT-I</shortName>
        <shortName evidence="16">GlcNAc-T I</shortName>
        <ecNumber evidence="13 16">2.4.1.101</ecNumber>
    </recommendedName>
    <alternativeName>
        <fullName evidence="14 16">N-glycosyl-oligosaccharide-glycoprotein N-acetylglucosaminyltransferase I</fullName>
    </alternativeName>
</protein>
<sequence length="129" mass="14946">GSSMGQFFKQYLEPIKLNDVHVDWKSMDLTYLKEDNYIRYFANLVSNAKPVQGADAVLKAYNIDGDVRVHYKDQPDFERIARQFGIFEEWKDGVPRAAYEGVVVFRFQTARRIFLVGPDSLRQLGIQHA</sequence>
<dbReference type="EMBL" id="JAJJMB010009125">
    <property type="protein sequence ID" value="KAI3916172.1"/>
    <property type="molecule type" value="Genomic_DNA"/>
</dbReference>
<evidence type="ECO:0000256" key="8">
    <source>
        <dbReference type="ARBA" id="ARBA00022968"/>
    </source>
</evidence>
<evidence type="ECO:0000256" key="11">
    <source>
        <dbReference type="ARBA" id="ARBA00023136"/>
    </source>
</evidence>